<feature type="region of interest" description="Disordered" evidence="1">
    <location>
        <begin position="288"/>
        <end position="347"/>
    </location>
</feature>
<dbReference type="AlphaFoldDB" id="A0AAN9GMV6"/>
<evidence type="ECO:0000313" key="3">
    <source>
        <dbReference type="Proteomes" id="UP001374579"/>
    </source>
</evidence>
<protein>
    <submittedName>
        <fullName evidence="2">Uncharacterized protein</fullName>
    </submittedName>
</protein>
<dbReference type="Proteomes" id="UP001374579">
    <property type="component" value="Unassembled WGS sequence"/>
</dbReference>
<evidence type="ECO:0000256" key="1">
    <source>
        <dbReference type="SAM" id="MobiDB-lite"/>
    </source>
</evidence>
<accession>A0AAN9GMV6</accession>
<comment type="caution">
    <text evidence="2">The sequence shown here is derived from an EMBL/GenBank/DDBJ whole genome shotgun (WGS) entry which is preliminary data.</text>
</comment>
<name>A0AAN9GMV6_9CAEN</name>
<sequence>MPVGQFISVGVYVGQQKLPEYRIKDRVYSEVDLNGPSSYTVEEDGQKYPVLPFKLELVCLAKEVPWITVYLDGQVISSRPLKNKLTCDGVKVGNEIRELLFTLPRMTEDQVKTNPLADHAGTIRVVVKHAQCTGDSYLPVYAQSAPRGSGGPSRVLPHFTKKDVQRSMEHAVGSLVAREGRPTFSLVQTGQFRHAQRFCPTPQVLEEVVLYYRPRIYSRTPKTVATISAPPALKEDEGSQDVARTPLSDVGNMMPELNAFYSAIQTPSQEMSSTKEPMCDRRLMVSELPEPSPQESHETGSSSPVPSQAAEHSSDSSPEAERYSQFAPSILPHKIKRRESSMIPPELAEHSETVMIPPEQIKRRESNMILPDHQQTESGLIPLGKIKSRKSCSPGLIPLDQIKRRESFLPRSSTIDESGGDGVEGDKQLAIKRELLDNSYILVSDSDDEDTGIYLYDHEDNSVVYMGDDDCCMFEISQNISLIDLEDELDLEEGASAMSFDA</sequence>
<gene>
    <name evidence="2" type="ORF">V1264_000552</name>
</gene>
<keyword evidence="3" id="KW-1185">Reference proteome</keyword>
<evidence type="ECO:0000313" key="2">
    <source>
        <dbReference type="EMBL" id="KAK7114497.1"/>
    </source>
</evidence>
<organism evidence="2 3">
    <name type="scientific">Littorina saxatilis</name>
    <dbReference type="NCBI Taxonomy" id="31220"/>
    <lineage>
        <taxon>Eukaryota</taxon>
        <taxon>Metazoa</taxon>
        <taxon>Spiralia</taxon>
        <taxon>Lophotrochozoa</taxon>
        <taxon>Mollusca</taxon>
        <taxon>Gastropoda</taxon>
        <taxon>Caenogastropoda</taxon>
        <taxon>Littorinimorpha</taxon>
        <taxon>Littorinoidea</taxon>
        <taxon>Littorinidae</taxon>
        <taxon>Littorina</taxon>
    </lineage>
</organism>
<proteinExistence type="predicted"/>
<reference evidence="2 3" key="1">
    <citation type="submission" date="2024-02" db="EMBL/GenBank/DDBJ databases">
        <title>Chromosome-scale genome assembly of the rough periwinkle Littorina saxatilis.</title>
        <authorList>
            <person name="De Jode A."/>
            <person name="Faria R."/>
            <person name="Formenti G."/>
            <person name="Sims Y."/>
            <person name="Smith T.P."/>
            <person name="Tracey A."/>
            <person name="Wood J.M.D."/>
            <person name="Zagrodzka Z.B."/>
            <person name="Johannesson K."/>
            <person name="Butlin R.K."/>
            <person name="Leder E.H."/>
        </authorList>
    </citation>
    <scope>NUCLEOTIDE SEQUENCE [LARGE SCALE GENOMIC DNA]</scope>
    <source>
        <strain evidence="2">Snail1</strain>
        <tissue evidence="2">Muscle</tissue>
    </source>
</reference>
<dbReference type="EMBL" id="JBAMIC010000001">
    <property type="protein sequence ID" value="KAK7114497.1"/>
    <property type="molecule type" value="Genomic_DNA"/>
</dbReference>